<sequence length="298" mass="32990">MERAVEILILSGKGGTGKTTLTASLSKIIDNKVIVDADVDAADMYILLSPETVKKENFKGSAIAFIDREKCTNCGLCKTSCRFDAIDIDNGKHIINEYKCEGCTLCKLVCPVSAITMKEQIVGEWYISNTDYGKMVSARLIPGAENSGNLVTMVKHQAQLVAREDKERKIIIDGPPGVGCPVISSLSGIDYVIMVTEPTISGVHDLKRVIEVAMHFKPKIGIVINKFDLNREHTEEIKKFASEKNIDILGLIPFDKCIVDALMEKKTPVDIEDCKYISDIIYTIKDKLLKEVGYEPEK</sequence>
<dbReference type="GO" id="GO:0051536">
    <property type="term" value="F:iron-sulfur cluster binding"/>
    <property type="evidence" value="ECO:0007669"/>
    <property type="project" value="UniProtKB-KW"/>
</dbReference>
<proteinExistence type="predicted"/>
<evidence type="ECO:0000256" key="3">
    <source>
        <dbReference type="ARBA" id="ARBA00023014"/>
    </source>
</evidence>
<evidence type="ECO:0000313" key="6">
    <source>
        <dbReference type="Proteomes" id="UP000271125"/>
    </source>
</evidence>
<dbReference type="EMBL" id="QNBD01000177">
    <property type="protein sequence ID" value="RKX69653.1"/>
    <property type="molecule type" value="Genomic_DNA"/>
</dbReference>
<dbReference type="SUPFAM" id="SSF54862">
    <property type="entry name" value="4Fe-4S ferredoxins"/>
    <property type="match status" value="1"/>
</dbReference>
<dbReference type="InterPro" id="IPR017896">
    <property type="entry name" value="4Fe4S_Fe-S-bd"/>
</dbReference>
<keyword evidence="2" id="KW-0408">Iron</keyword>
<dbReference type="Gene3D" id="3.30.70.20">
    <property type="match status" value="1"/>
</dbReference>
<evidence type="ECO:0000256" key="2">
    <source>
        <dbReference type="ARBA" id="ARBA00023004"/>
    </source>
</evidence>
<dbReference type="PANTHER" id="PTHR43534">
    <property type="entry name" value="MIND SUPERFAMILY P-LOOP ATPASE CONTAINING AN INSERTED FERREDOXIN DOMAIN"/>
    <property type="match status" value="1"/>
</dbReference>
<dbReference type="Gene3D" id="3.40.50.300">
    <property type="entry name" value="P-loop containing nucleotide triphosphate hydrolases"/>
    <property type="match status" value="1"/>
</dbReference>
<name>A0A660SG90_UNCT6</name>
<protein>
    <submittedName>
        <fullName evidence="5">(4Fe-4S)-binding protein</fullName>
    </submittedName>
</protein>
<dbReference type="Pfam" id="PF00037">
    <property type="entry name" value="Fer4"/>
    <property type="match status" value="2"/>
</dbReference>
<keyword evidence="3" id="KW-0411">Iron-sulfur</keyword>
<dbReference type="PROSITE" id="PS51379">
    <property type="entry name" value="4FE4S_FER_2"/>
    <property type="match status" value="2"/>
</dbReference>
<accession>A0A660SG90</accession>
<evidence type="ECO:0000313" key="5">
    <source>
        <dbReference type="EMBL" id="RKX69653.1"/>
    </source>
</evidence>
<dbReference type="CDD" id="cd03110">
    <property type="entry name" value="SIMIBI_bact_arch"/>
    <property type="match status" value="1"/>
</dbReference>
<gene>
    <name evidence="5" type="ORF">DRP43_04165</name>
</gene>
<comment type="caution">
    <text evidence="5">The sequence shown here is derived from an EMBL/GenBank/DDBJ whole genome shotgun (WGS) entry which is preliminary data.</text>
</comment>
<feature type="domain" description="4Fe-4S ferredoxin-type" evidence="4">
    <location>
        <begin position="62"/>
        <end position="91"/>
    </location>
</feature>
<dbReference type="SUPFAM" id="SSF52540">
    <property type="entry name" value="P-loop containing nucleoside triphosphate hydrolases"/>
    <property type="match status" value="1"/>
</dbReference>
<evidence type="ECO:0000259" key="4">
    <source>
        <dbReference type="PROSITE" id="PS51379"/>
    </source>
</evidence>
<dbReference type="AlphaFoldDB" id="A0A660SG90"/>
<feature type="domain" description="4Fe-4S ferredoxin-type" evidence="4">
    <location>
        <begin position="92"/>
        <end position="120"/>
    </location>
</feature>
<dbReference type="InterPro" id="IPR027417">
    <property type="entry name" value="P-loop_NTPase"/>
</dbReference>
<reference evidence="5 6" key="1">
    <citation type="submission" date="2018-06" db="EMBL/GenBank/DDBJ databases">
        <title>Extensive metabolic versatility and redundancy in microbially diverse, dynamic hydrothermal sediments.</title>
        <authorList>
            <person name="Dombrowski N."/>
            <person name="Teske A."/>
            <person name="Baker B.J."/>
        </authorList>
    </citation>
    <scope>NUCLEOTIDE SEQUENCE [LARGE SCALE GENOMIC DNA]</scope>
    <source>
        <strain evidence="5">B10_G13</strain>
    </source>
</reference>
<dbReference type="InterPro" id="IPR017900">
    <property type="entry name" value="4Fe4S_Fe_S_CS"/>
</dbReference>
<organism evidence="5 6">
    <name type="scientific">candidate division TA06 bacterium</name>
    <dbReference type="NCBI Taxonomy" id="2250710"/>
    <lineage>
        <taxon>Bacteria</taxon>
        <taxon>Bacteria division TA06</taxon>
    </lineage>
</organism>
<evidence type="ECO:0000256" key="1">
    <source>
        <dbReference type="ARBA" id="ARBA00022723"/>
    </source>
</evidence>
<dbReference type="InterPro" id="IPR002586">
    <property type="entry name" value="CobQ/CobB/MinD/ParA_Nub-bd_dom"/>
</dbReference>
<keyword evidence="1" id="KW-0479">Metal-binding</keyword>
<dbReference type="GO" id="GO:0046872">
    <property type="term" value="F:metal ion binding"/>
    <property type="evidence" value="ECO:0007669"/>
    <property type="project" value="UniProtKB-KW"/>
</dbReference>
<dbReference type="Pfam" id="PF01656">
    <property type="entry name" value="CbiA"/>
    <property type="match status" value="1"/>
</dbReference>
<dbReference type="PANTHER" id="PTHR43534:SF1">
    <property type="entry name" value="4FE-4S CLUSTER CONTAINING PARA FAMILY ATPASE PROTEIN"/>
    <property type="match status" value="1"/>
</dbReference>
<dbReference type="PROSITE" id="PS00198">
    <property type="entry name" value="4FE4S_FER_1"/>
    <property type="match status" value="1"/>
</dbReference>
<dbReference type="Proteomes" id="UP000271125">
    <property type="component" value="Unassembled WGS sequence"/>
</dbReference>